<evidence type="ECO:0000313" key="9">
    <source>
        <dbReference type="Proteomes" id="UP000678393"/>
    </source>
</evidence>
<dbReference type="SUPFAM" id="SSF161256">
    <property type="entry name" value="RILP dimerisation region"/>
    <property type="match status" value="1"/>
</dbReference>
<sequence length="480" mass="55346">MDARRCMYNSIIMDSEDTDVISVTDVYDQAAGIAHEFDKLIHNFGNDSVTELMPRVIKSLEQLETLATRYERDAEEINQLRYKVEKLESEKAEKAQERAKYDQELETIEENWQSEVKELLSVVNRLQDENKRLKDHARNEKHAVVAEFVAKRQETEEEEIKILTKLKETVDKQREELRTMKRELGQKGVDCDALQAQLERIAKVNADLRRKNSTQKKQAQALLQEKLELETQLHTKDNEVEHIKRLISEQEKYDEQRAAVKEAIAVGRSIDVEDESENKDADGQPVKPLMIRTQGISSSIETDSDHGSQVTSPGSPTTGFDLDGKLVIDLKDPNRPRFTLQELRQVLMERNELKTRLIEVEEELGHYKPKDELNPNPDAKDEEEEKSSYSGEEVLVYGPINREPDEKMGIKKESGIRKLFLHVIKTGFDLLVGSDVEEEEEVEEERRHRDIATIPIFGFLFSDGSPQPQRPQRKMNTPAQ</sequence>
<evidence type="ECO:0008006" key="10">
    <source>
        <dbReference type="Google" id="ProtNLM"/>
    </source>
</evidence>
<feature type="compositionally biased region" description="Polar residues" evidence="5">
    <location>
        <begin position="298"/>
        <end position="318"/>
    </location>
</feature>
<dbReference type="Gene3D" id="1.20.58.1770">
    <property type="match status" value="1"/>
</dbReference>
<protein>
    <recommendedName>
        <fullName evidence="10">RILP-like protein 1</fullName>
    </recommendedName>
</protein>
<feature type="region of interest" description="Disordered" evidence="5">
    <location>
        <begin position="298"/>
        <end position="321"/>
    </location>
</feature>
<proteinExistence type="predicted"/>
<dbReference type="CDD" id="cd14445">
    <property type="entry name" value="RILP-like"/>
    <property type="match status" value="1"/>
</dbReference>
<dbReference type="EMBL" id="CAJHNH020000494">
    <property type="protein sequence ID" value="CAG5118096.1"/>
    <property type="molecule type" value="Genomic_DNA"/>
</dbReference>
<dbReference type="AlphaFoldDB" id="A0A8S3YV03"/>
<dbReference type="InterPro" id="IPR034744">
    <property type="entry name" value="RH2"/>
</dbReference>
<dbReference type="GO" id="GO:0015031">
    <property type="term" value="P:protein transport"/>
    <property type="evidence" value="ECO:0007669"/>
    <property type="project" value="UniProtKB-KW"/>
</dbReference>
<dbReference type="OrthoDB" id="10069524at2759"/>
<feature type="domain" description="RH1" evidence="6">
    <location>
        <begin position="9"/>
        <end position="97"/>
    </location>
</feature>
<dbReference type="Gene3D" id="6.10.230.10">
    <property type="match status" value="1"/>
</dbReference>
<feature type="domain" description="RH2" evidence="7">
    <location>
        <begin position="335"/>
        <end position="419"/>
    </location>
</feature>
<evidence type="ECO:0000259" key="6">
    <source>
        <dbReference type="PROSITE" id="PS51776"/>
    </source>
</evidence>
<evidence type="ECO:0000256" key="4">
    <source>
        <dbReference type="SAM" id="Coils"/>
    </source>
</evidence>
<evidence type="ECO:0000256" key="3">
    <source>
        <dbReference type="ARBA" id="ARBA00023054"/>
    </source>
</evidence>
<keyword evidence="1" id="KW-0813">Transport</keyword>
<feature type="region of interest" description="Disordered" evidence="5">
    <location>
        <begin position="460"/>
        <end position="480"/>
    </location>
</feature>
<accession>A0A8S3YV03</accession>
<dbReference type="Proteomes" id="UP000678393">
    <property type="component" value="Unassembled WGS sequence"/>
</dbReference>
<dbReference type="GO" id="GO:0036064">
    <property type="term" value="C:ciliary basal body"/>
    <property type="evidence" value="ECO:0007669"/>
    <property type="project" value="TreeGrafter"/>
</dbReference>
<organism evidence="8 9">
    <name type="scientific">Candidula unifasciata</name>
    <dbReference type="NCBI Taxonomy" id="100452"/>
    <lineage>
        <taxon>Eukaryota</taxon>
        <taxon>Metazoa</taxon>
        <taxon>Spiralia</taxon>
        <taxon>Lophotrochozoa</taxon>
        <taxon>Mollusca</taxon>
        <taxon>Gastropoda</taxon>
        <taxon>Heterobranchia</taxon>
        <taxon>Euthyneura</taxon>
        <taxon>Panpulmonata</taxon>
        <taxon>Eupulmonata</taxon>
        <taxon>Stylommatophora</taxon>
        <taxon>Helicina</taxon>
        <taxon>Helicoidea</taxon>
        <taxon>Geomitridae</taxon>
        <taxon>Candidula</taxon>
    </lineage>
</organism>
<evidence type="ECO:0000256" key="5">
    <source>
        <dbReference type="SAM" id="MobiDB-lite"/>
    </source>
</evidence>
<dbReference type="InterPro" id="IPR021563">
    <property type="entry name" value="RILP_dimer"/>
</dbReference>
<dbReference type="InterPro" id="IPR034743">
    <property type="entry name" value="RH1"/>
</dbReference>
<dbReference type="Pfam" id="PF09744">
    <property type="entry name" value="RH1"/>
    <property type="match status" value="1"/>
</dbReference>
<evidence type="ECO:0000259" key="7">
    <source>
        <dbReference type="PROSITE" id="PS51777"/>
    </source>
</evidence>
<feature type="region of interest" description="Disordered" evidence="5">
    <location>
        <begin position="271"/>
        <end position="290"/>
    </location>
</feature>
<feature type="region of interest" description="Disordered" evidence="5">
    <location>
        <begin position="367"/>
        <end position="391"/>
    </location>
</feature>
<keyword evidence="9" id="KW-1185">Reference proteome</keyword>
<dbReference type="Pfam" id="PF11461">
    <property type="entry name" value="RILP"/>
    <property type="match status" value="1"/>
</dbReference>
<dbReference type="GO" id="GO:0031267">
    <property type="term" value="F:small GTPase binding"/>
    <property type="evidence" value="ECO:0007669"/>
    <property type="project" value="TreeGrafter"/>
</dbReference>
<dbReference type="PANTHER" id="PTHR21502:SF4">
    <property type="entry name" value="RILP-LIKE PROTEIN HOMOLOG"/>
    <property type="match status" value="1"/>
</dbReference>
<dbReference type="PANTHER" id="PTHR21502">
    <property type="entry name" value="ZINC FINGER PROTEIN DZIP1"/>
    <property type="match status" value="1"/>
</dbReference>
<dbReference type="PROSITE" id="PS51776">
    <property type="entry name" value="RH1"/>
    <property type="match status" value="1"/>
</dbReference>
<evidence type="ECO:0000313" key="8">
    <source>
        <dbReference type="EMBL" id="CAG5118096.1"/>
    </source>
</evidence>
<keyword evidence="2" id="KW-0653">Protein transport</keyword>
<reference evidence="8" key="1">
    <citation type="submission" date="2021-04" db="EMBL/GenBank/DDBJ databases">
        <authorList>
            <consortium name="Molecular Ecology Group"/>
        </authorList>
    </citation>
    <scope>NUCLEOTIDE SEQUENCE</scope>
</reference>
<dbReference type="GO" id="GO:0046983">
    <property type="term" value="F:protein dimerization activity"/>
    <property type="evidence" value="ECO:0007669"/>
    <property type="project" value="InterPro"/>
</dbReference>
<gene>
    <name evidence="8" type="ORF">CUNI_LOCUS3654</name>
</gene>
<dbReference type="GO" id="GO:0051959">
    <property type="term" value="F:dynein light intermediate chain binding"/>
    <property type="evidence" value="ECO:0007669"/>
    <property type="project" value="TreeGrafter"/>
</dbReference>
<dbReference type="InterPro" id="IPR051241">
    <property type="entry name" value="DZIP_RILPL"/>
</dbReference>
<evidence type="ECO:0000256" key="1">
    <source>
        <dbReference type="ARBA" id="ARBA00022448"/>
    </source>
</evidence>
<name>A0A8S3YV03_9EUPU</name>
<dbReference type="PROSITE" id="PS51777">
    <property type="entry name" value="RH2"/>
    <property type="match status" value="1"/>
</dbReference>
<dbReference type="GO" id="GO:0060271">
    <property type="term" value="P:cilium assembly"/>
    <property type="evidence" value="ECO:0007669"/>
    <property type="project" value="TreeGrafter"/>
</dbReference>
<evidence type="ECO:0000256" key="2">
    <source>
        <dbReference type="ARBA" id="ARBA00022927"/>
    </source>
</evidence>
<keyword evidence="3 4" id="KW-0175">Coiled coil</keyword>
<dbReference type="GO" id="GO:0005737">
    <property type="term" value="C:cytoplasm"/>
    <property type="evidence" value="ECO:0007669"/>
    <property type="project" value="TreeGrafter"/>
</dbReference>
<feature type="coiled-coil region" evidence="4">
    <location>
        <begin position="60"/>
        <end position="263"/>
    </location>
</feature>
<comment type="caution">
    <text evidence="8">The sequence shown here is derived from an EMBL/GenBank/DDBJ whole genome shotgun (WGS) entry which is preliminary data.</text>
</comment>